<evidence type="ECO:0000313" key="1">
    <source>
        <dbReference type="EMBL" id="MFB0836324.1"/>
    </source>
</evidence>
<dbReference type="EMBL" id="JBHDLJ010000022">
    <property type="protein sequence ID" value="MFB0836324.1"/>
    <property type="molecule type" value="Genomic_DNA"/>
</dbReference>
<name>A0ABV4URN9_9MICC</name>
<accession>A0ABV4URN9</accession>
<proteinExistence type="predicted"/>
<dbReference type="RefSeq" id="WP_373973508.1">
    <property type="nucleotide sequence ID" value="NZ_JBHDLJ010000022.1"/>
</dbReference>
<dbReference type="Proteomes" id="UP001575652">
    <property type="component" value="Unassembled WGS sequence"/>
</dbReference>
<organism evidence="1 2">
    <name type="scientific">Arthrobacter halodurans</name>
    <dbReference type="NCBI Taxonomy" id="516699"/>
    <lineage>
        <taxon>Bacteria</taxon>
        <taxon>Bacillati</taxon>
        <taxon>Actinomycetota</taxon>
        <taxon>Actinomycetes</taxon>
        <taxon>Micrococcales</taxon>
        <taxon>Micrococcaceae</taxon>
        <taxon>Arthrobacter</taxon>
    </lineage>
</organism>
<gene>
    <name evidence="1" type="ORF">ACETWP_17170</name>
</gene>
<comment type="caution">
    <text evidence="1">The sequence shown here is derived from an EMBL/GenBank/DDBJ whole genome shotgun (WGS) entry which is preliminary data.</text>
</comment>
<reference evidence="1 2" key="1">
    <citation type="submission" date="2024-09" db="EMBL/GenBank/DDBJ databases">
        <authorList>
            <person name="Salinas-Garcia M.A."/>
            <person name="Prieme A."/>
        </authorList>
    </citation>
    <scope>NUCLEOTIDE SEQUENCE [LARGE SCALE GENOMIC DNA]</scope>
    <source>
        <strain evidence="1 2">DSM 21081</strain>
    </source>
</reference>
<evidence type="ECO:0000313" key="2">
    <source>
        <dbReference type="Proteomes" id="UP001575652"/>
    </source>
</evidence>
<sequence length="68" mass="7043">MGLGTPSMSGAYADRAGTSRFTVHADNGDAVGDVRRCDDGRYEAIGSGGRFAGVHRTLSEAIQALTDP</sequence>
<protein>
    <submittedName>
        <fullName evidence="1">Uncharacterized protein</fullName>
    </submittedName>
</protein>
<keyword evidence="2" id="KW-1185">Reference proteome</keyword>